<evidence type="ECO:0000313" key="2">
    <source>
        <dbReference type="Proteomes" id="UP000199101"/>
    </source>
</evidence>
<dbReference type="AlphaFoldDB" id="A0A1C3UUQ2"/>
<proteinExistence type="predicted"/>
<keyword evidence="2" id="KW-1185">Reference proteome</keyword>
<protein>
    <submittedName>
        <fullName evidence="1">Uncharacterized protein</fullName>
    </submittedName>
</protein>
<organism evidence="1 2">
    <name type="scientific">Rhizobium multihospitium</name>
    <dbReference type="NCBI Taxonomy" id="410764"/>
    <lineage>
        <taxon>Bacteria</taxon>
        <taxon>Pseudomonadati</taxon>
        <taxon>Pseudomonadota</taxon>
        <taxon>Alphaproteobacteria</taxon>
        <taxon>Hyphomicrobiales</taxon>
        <taxon>Rhizobiaceae</taxon>
        <taxon>Rhizobium/Agrobacterium group</taxon>
        <taxon>Rhizobium</taxon>
    </lineage>
</organism>
<gene>
    <name evidence="1" type="ORF">GA0061103_2682</name>
</gene>
<name>A0A1C3UUQ2_9HYPH</name>
<reference evidence="2" key="1">
    <citation type="submission" date="2016-08" db="EMBL/GenBank/DDBJ databases">
        <authorList>
            <person name="Varghese N."/>
            <person name="Submissions Spin"/>
        </authorList>
    </citation>
    <scope>NUCLEOTIDE SEQUENCE [LARGE SCALE GENOMIC DNA]</scope>
    <source>
        <strain evidence="2">HAMBI 2975</strain>
    </source>
</reference>
<dbReference type="EMBL" id="FMAG01000002">
    <property type="protein sequence ID" value="SCB19246.1"/>
    <property type="molecule type" value="Genomic_DNA"/>
</dbReference>
<evidence type="ECO:0000313" key="1">
    <source>
        <dbReference type="EMBL" id="SCB19246.1"/>
    </source>
</evidence>
<accession>A0A1C3UUQ2</accession>
<sequence length="181" mass="19572">MSSAEKCRETFHPERYGIEVTRAGGPCAHVGIILFKIAKANFSAPFAPGSLEFEGHDPDLLAQFCVSEGWTGDLSSGIIKLGQWSTMLHGLSSSECGLLSLMHCYDPHDRARILDLFEQAATANSSFCYSTTTLGTSGHRQPVFCVGESVAADKQHAGSMVGVFLFPRFKLEPGSQLATRQ</sequence>
<dbReference type="Proteomes" id="UP000199101">
    <property type="component" value="Unassembled WGS sequence"/>
</dbReference>